<dbReference type="STRING" id="764103.G7DY52"/>
<dbReference type="HOGENOM" id="CLU_380387_0_0_1"/>
<keyword evidence="4" id="KW-0949">S-adenosyl-L-methionine</keyword>
<dbReference type="Pfam" id="PF09507">
    <property type="entry name" value="CDC27"/>
    <property type="match status" value="1"/>
</dbReference>
<dbReference type="GO" id="GO:0036396">
    <property type="term" value="C:RNA N6-methyladenosine methyltransferase complex"/>
    <property type="evidence" value="ECO:0007669"/>
    <property type="project" value="TreeGrafter"/>
</dbReference>
<dbReference type="PANTHER" id="PTHR12829">
    <property type="entry name" value="N6-ADENOSINE-METHYLTRANSFERASE"/>
    <property type="match status" value="1"/>
</dbReference>
<dbReference type="InParanoid" id="G7DY52"/>
<feature type="region of interest" description="Disordered" evidence="7">
    <location>
        <begin position="261"/>
        <end position="359"/>
    </location>
</feature>
<dbReference type="GO" id="GO:0001734">
    <property type="term" value="F:mRNA m(6)A methyltransferase activity"/>
    <property type="evidence" value="ECO:0007669"/>
    <property type="project" value="UniProtKB-EC"/>
</dbReference>
<name>G7DY52_MIXOS</name>
<dbReference type="AlphaFoldDB" id="G7DY52"/>
<dbReference type="SUPFAM" id="SSF53335">
    <property type="entry name" value="S-adenosyl-L-methionine-dependent methyltransferases"/>
    <property type="match status" value="1"/>
</dbReference>
<dbReference type="InterPro" id="IPR041913">
    <property type="entry name" value="POLD3_sf"/>
</dbReference>
<feature type="compositionally biased region" description="Polar residues" evidence="7">
    <location>
        <begin position="318"/>
        <end position="338"/>
    </location>
</feature>
<sequence length="728" mass="81681">MSADQLSILRHRLLIEKLPITYRGVSRLCNVHVNDAKKILFALHEQAASTSRPLVATYFLAGQLSPASIAQDEPMTEETDSKPAVNGGQGSQTSQVNVAPLELLLEAKRQPERITRRAAILVSHDELQEAKKRFENLSSYHIYSLSPAAVPDPSVLTTSTAVLIRTDRACAKSWANSGDGQTLGLIWNPHRGMAQPVPKRPMEDAAANQPVKKVAKTSAVGESKSSKPDIPIKTEKLKDKHVEAKQPADILDGIDFDDEMGLSSSQHASPKKKVRKTRTVQKPVRVKNEKGVWKTTGMEDVEESYSEDEEPEHKAISKSPSNTSITPKSSQPASSIQETKPAVKRNWPPPKPTAAPPKPLATALSQMMDKKRRAETSLESLLSKRTSGQILLQQSFRDESVPLLELCEHTTRPACSRHLRSCSKVHFQLIRRPQTDLSLGACSYLSTCHHPNSCRYLHYDLEEPTANTKPFAQSESSTSDALTGLRLPPSRLRPLMPAQWIDCDLRTLDLTVLGKFSVVMADAPWDIRMDLPYGTMTDDEMKSMSIGSLQDDGGLMFLWVTGRALELGRECLKSWAYERVDEIVWVKTNQLQRLIRTGRTGHWLNHSKEHCIVAYKRPKSWGRRKPTRDEQDALLSWTHRGVDCDVIVSEMRETSRKPDEIYEIIERMAPSGRKIELFGRKHNFRPGWLTLGNQIGSDCVHDPHLVERVNVRYPDRALKLASNEDNRD</sequence>
<dbReference type="EC" id="2.1.1.348" evidence="1"/>
<dbReference type="EMBL" id="BABT02000062">
    <property type="protein sequence ID" value="GAA95512.1"/>
    <property type="molecule type" value="Genomic_DNA"/>
</dbReference>
<organism evidence="8 9">
    <name type="scientific">Mixia osmundae (strain CBS 9802 / IAM 14324 / JCM 22182 / KY 12970)</name>
    <dbReference type="NCBI Taxonomy" id="764103"/>
    <lineage>
        <taxon>Eukaryota</taxon>
        <taxon>Fungi</taxon>
        <taxon>Dikarya</taxon>
        <taxon>Basidiomycota</taxon>
        <taxon>Pucciniomycotina</taxon>
        <taxon>Mixiomycetes</taxon>
        <taxon>Mixiales</taxon>
        <taxon>Mixiaceae</taxon>
        <taxon>Mixia</taxon>
    </lineage>
</organism>
<dbReference type="eggNOG" id="KOG2098">
    <property type="taxonomic scope" value="Eukaryota"/>
</dbReference>
<reference evidence="8 9" key="2">
    <citation type="journal article" date="2012" name="Open Biol.">
        <title>Characteristics of nucleosomes and linker DNA regions on the genome of the basidiomycete Mixia osmundae revealed by mono- and dinucleosome mapping.</title>
        <authorList>
            <person name="Nishida H."/>
            <person name="Kondo S."/>
            <person name="Matsumoto T."/>
            <person name="Suzuki Y."/>
            <person name="Yoshikawa H."/>
            <person name="Taylor T.D."/>
            <person name="Sugiyama J."/>
        </authorList>
    </citation>
    <scope>NUCLEOTIDE SEQUENCE [LARGE SCALE GENOMIC DNA]</scope>
    <source>
        <strain evidence="9">CBS 9802 / IAM 14324 / JCM 22182 / KY 12970</strain>
    </source>
</reference>
<evidence type="ECO:0000256" key="7">
    <source>
        <dbReference type="SAM" id="MobiDB-lite"/>
    </source>
</evidence>
<dbReference type="PROSITE" id="PS01095">
    <property type="entry name" value="GH18_1"/>
    <property type="match status" value="1"/>
</dbReference>
<dbReference type="GO" id="GO:0043625">
    <property type="term" value="C:delta DNA polymerase complex"/>
    <property type="evidence" value="ECO:0007669"/>
    <property type="project" value="InterPro"/>
</dbReference>
<keyword evidence="9" id="KW-1185">Reference proteome</keyword>
<dbReference type="GO" id="GO:0005975">
    <property type="term" value="P:carbohydrate metabolic process"/>
    <property type="evidence" value="ECO:0007669"/>
    <property type="project" value="InterPro"/>
</dbReference>
<dbReference type="Proteomes" id="UP000009131">
    <property type="component" value="Unassembled WGS sequence"/>
</dbReference>
<evidence type="ECO:0000256" key="3">
    <source>
        <dbReference type="ARBA" id="ARBA00022679"/>
    </source>
</evidence>
<dbReference type="InterPro" id="IPR007757">
    <property type="entry name" value="MT-A70-like"/>
</dbReference>
<evidence type="ECO:0000256" key="5">
    <source>
        <dbReference type="ARBA" id="ARBA00048957"/>
    </source>
</evidence>
<evidence type="ECO:0000313" key="9">
    <source>
        <dbReference type="Proteomes" id="UP000009131"/>
    </source>
</evidence>
<proteinExistence type="inferred from homology"/>
<dbReference type="Pfam" id="PF05063">
    <property type="entry name" value="MT-A70"/>
    <property type="match status" value="1"/>
</dbReference>
<feature type="compositionally biased region" description="Basic residues" evidence="7">
    <location>
        <begin position="269"/>
        <end position="279"/>
    </location>
</feature>
<evidence type="ECO:0000313" key="8">
    <source>
        <dbReference type="EMBL" id="GAA95512.1"/>
    </source>
</evidence>
<evidence type="ECO:0000256" key="6">
    <source>
        <dbReference type="PROSITE-ProRule" id="PRU00489"/>
    </source>
</evidence>
<dbReference type="GO" id="GO:0004553">
    <property type="term" value="F:hydrolase activity, hydrolyzing O-glycosyl compounds"/>
    <property type="evidence" value="ECO:0007669"/>
    <property type="project" value="InterPro"/>
</dbReference>
<dbReference type="InterPro" id="IPR001579">
    <property type="entry name" value="Glyco_hydro_18_chit_AS"/>
</dbReference>
<comment type="catalytic activity">
    <reaction evidence="5">
        <text>an adenosine in mRNA + S-adenosyl-L-methionine = an N(6)-methyladenosine in mRNA + S-adenosyl-L-homocysteine + H(+)</text>
        <dbReference type="Rhea" id="RHEA:55584"/>
        <dbReference type="Rhea" id="RHEA-COMP:12414"/>
        <dbReference type="Rhea" id="RHEA-COMP:12417"/>
        <dbReference type="ChEBI" id="CHEBI:15378"/>
        <dbReference type="ChEBI" id="CHEBI:57856"/>
        <dbReference type="ChEBI" id="CHEBI:59789"/>
        <dbReference type="ChEBI" id="CHEBI:74411"/>
        <dbReference type="ChEBI" id="CHEBI:74449"/>
        <dbReference type="EC" id="2.1.1.348"/>
    </reaction>
</comment>
<feature type="compositionally biased region" description="Pro residues" evidence="7">
    <location>
        <begin position="347"/>
        <end position="359"/>
    </location>
</feature>
<comment type="similarity">
    <text evidence="6">Belongs to the MT-A70-like family.</text>
</comment>
<evidence type="ECO:0000256" key="2">
    <source>
        <dbReference type="ARBA" id="ARBA00022603"/>
    </source>
</evidence>
<feature type="compositionally biased region" description="Acidic residues" evidence="7">
    <location>
        <begin position="299"/>
        <end position="310"/>
    </location>
</feature>
<evidence type="ECO:0000256" key="4">
    <source>
        <dbReference type="ARBA" id="ARBA00022691"/>
    </source>
</evidence>
<dbReference type="PANTHER" id="PTHR12829:SF7">
    <property type="entry name" value="N6-ADENOSINE-METHYLTRANSFERASE CATALYTIC SUBUNIT"/>
    <property type="match status" value="1"/>
</dbReference>
<dbReference type="InterPro" id="IPR019038">
    <property type="entry name" value="POLD3"/>
</dbReference>
<dbReference type="GO" id="GO:0006260">
    <property type="term" value="P:DNA replication"/>
    <property type="evidence" value="ECO:0007669"/>
    <property type="project" value="InterPro"/>
</dbReference>
<dbReference type="InterPro" id="IPR029063">
    <property type="entry name" value="SAM-dependent_MTases_sf"/>
</dbReference>
<keyword evidence="2" id="KW-0489">Methyltransferase</keyword>
<dbReference type="RefSeq" id="XP_014570023.1">
    <property type="nucleotide sequence ID" value="XM_014714537.1"/>
</dbReference>
<gene>
    <name evidence="8" type="primary">Mo02167</name>
    <name evidence="8" type="ORF">E5Q_02167</name>
</gene>
<accession>G7DY52</accession>
<dbReference type="Gene3D" id="3.90.1030.20">
    <property type="entry name" value="DNA polymerase delta, p66 (Cdc27) subunit, wHTH domain"/>
    <property type="match status" value="1"/>
</dbReference>
<keyword evidence="3" id="KW-0808">Transferase</keyword>
<dbReference type="GO" id="GO:0032259">
    <property type="term" value="P:methylation"/>
    <property type="evidence" value="ECO:0007669"/>
    <property type="project" value="UniProtKB-KW"/>
</dbReference>
<dbReference type="OrthoDB" id="10262526at2759"/>
<reference evidence="8 9" key="1">
    <citation type="journal article" date="2011" name="J. Gen. Appl. Microbiol.">
        <title>Draft genome sequencing of the enigmatic basidiomycete Mixia osmundae.</title>
        <authorList>
            <person name="Nishida H."/>
            <person name="Nagatsuka Y."/>
            <person name="Sugiyama J."/>
        </authorList>
    </citation>
    <scope>NUCLEOTIDE SEQUENCE [LARGE SCALE GENOMIC DNA]</scope>
    <source>
        <strain evidence="9">CBS 9802 / IAM 14324 / JCM 22182 / KY 12970</strain>
    </source>
</reference>
<feature type="region of interest" description="Disordered" evidence="7">
    <location>
        <begin position="69"/>
        <end position="93"/>
    </location>
</feature>
<dbReference type="PROSITE" id="PS51143">
    <property type="entry name" value="MT_A70"/>
    <property type="match status" value="1"/>
</dbReference>
<feature type="compositionally biased region" description="Basic and acidic residues" evidence="7">
    <location>
        <begin position="224"/>
        <end position="234"/>
    </location>
</feature>
<evidence type="ECO:0000256" key="1">
    <source>
        <dbReference type="ARBA" id="ARBA00012160"/>
    </source>
</evidence>
<protein>
    <recommendedName>
        <fullName evidence="1">mRNA m(6)A methyltransferase</fullName>
        <ecNumber evidence="1">2.1.1.348</ecNumber>
    </recommendedName>
</protein>
<feature type="region of interest" description="Disordered" evidence="7">
    <location>
        <begin position="205"/>
        <end position="234"/>
    </location>
</feature>
<comment type="caution">
    <text evidence="8">The sequence shown here is derived from an EMBL/GenBank/DDBJ whole genome shotgun (WGS) entry which is preliminary data.</text>
</comment>